<dbReference type="InterPro" id="IPR016032">
    <property type="entry name" value="Sig_transdc_resp-reg_C-effctor"/>
</dbReference>
<dbReference type="InterPro" id="IPR000792">
    <property type="entry name" value="Tscrpt_reg_LuxR_C"/>
</dbReference>
<name>A0A2P7EDS7_9SYNE</name>
<dbReference type="Pfam" id="PF00196">
    <property type="entry name" value="GerE"/>
    <property type="match status" value="1"/>
</dbReference>
<dbReference type="GO" id="GO:0003677">
    <property type="term" value="F:DNA binding"/>
    <property type="evidence" value="ECO:0007669"/>
    <property type="project" value="UniProtKB-KW"/>
</dbReference>
<dbReference type="Proteomes" id="UP000240206">
    <property type="component" value="Unassembled WGS sequence"/>
</dbReference>
<evidence type="ECO:0000313" key="6">
    <source>
        <dbReference type="Proteomes" id="UP000240206"/>
    </source>
</evidence>
<accession>A0A2P7EDS7</accession>
<keyword evidence="3" id="KW-0804">Transcription</keyword>
<dbReference type="SMART" id="SM00421">
    <property type="entry name" value="HTH_LUXR"/>
    <property type="match status" value="1"/>
</dbReference>
<dbReference type="PRINTS" id="PR00038">
    <property type="entry name" value="HTHLUXR"/>
</dbReference>
<protein>
    <recommendedName>
        <fullName evidence="4">HTH luxR-type domain-containing protein</fullName>
    </recommendedName>
</protein>
<dbReference type="PROSITE" id="PS50043">
    <property type="entry name" value="HTH_LUXR_2"/>
    <property type="match status" value="1"/>
</dbReference>
<proteinExistence type="predicted"/>
<dbReference type="PANTHER" id="PTHR44688:SF25">
    <property type="entry name" value="HTH LUXR-TYPE DOMAIN-CONTAINING PROTEIN"/>
    <property type="match status" value="1"/>
</dbReference>
<comment type="caution">
    <text evidence="5">The sequence shown here is derived from an EMBL/GenBank/DDBJ whole genome shotgun (WGS) entry which is preliminary data.</text>
</comment>
<feature type="domain" description="HTH luxR-type" evidence="4">
    <location>
        <begin position="123"/>
        <end position="188"/>
    </location>
</feature>
<sequence>MTSAALTAQLDRMIGSCVTPAEVMDLVESRKERCLLMVVDSIAPDHGKALINQLGALPRPPAVVLLLESTAWLKVNAYPLDRLDAVVKTQSFGSGVLIEALMAVNQGHRYVDPSLLSALKANTLGNQPQLTPREQQTLEELAKGLSNREIAQRLGIAETTTREYTRSVLQKLNARNRTMAVGAAMKLGLLLQHSTQDGAGR</sequence>
<gene>
    <name evidence="5" type="ORF">C7K08_08195</name>
</gene>
<evidence type="ECO:0000256" key="2">
    <source>
        <dbReference type="ARBA" id="ARBA00023125"/>
    </source>
</evidence>
<evidence type="ECO:0000259" key="4">
    <source>
        <dbReference type="PROSITE" id="PS50043"/>
    </source>
</evidence>
<evidence type="ECO:0000256" key="3">
    <source>
        <dbReference type="ARBA" id="ARBA00023163"/>
    </source>
</evidence>
<dbReference type="EMBL" id="PXVC01000034">
    <property type="protein sequence ID" value="PSI01383.1"/>
    <property type="molecule type" value="Genomic_DNA"/>
</dbReference>
<keyword evidence="2" id="KW-0238">DNA-binding</keyword>
<dbReference type="AlphaFoldDB" id="A0A2P7EDS7"/>
<dbReference type="Gene3D" id="3.40.50.2300">
    <property type="match status" value="1"/>
</dbReference>
<evidence type="ECO:0000256" key="1">
    <source>
        <dbReference type="ARBA" id="ARBA00023015"/>
    </source>
</evidence>
<dbReference type="CDD" id="cd06170">
    <property type="entry name" value="LuxR_C_like"/>
    <property type="match status" value="1"/>
</dbReference>
<dbReference type="PANTHER" id="PTHR44688">
    <property type="entry name" value="DNA-BINDING TRANSCRIPTIONAL ACTIVATOR DEVR_DOSR"/>
    <property type="match status" value="1"/>
</dbReference>
<keyword evidence="1" id="KW-0805">Transcription regulation</keyword>
<organism evidence="5 6">
    <name type="scientific">Synechococcus lacustris str. Tous</name>
    <dbReference type="NCBI Taxonomy" id="1910958"/>
    <lineage>
        <taxon>Bacteria</taxon>
        <taxon>Bacillati</taxon>
        <taxon>Cyanobacteriota</taxon>
        <taxon>Cyanophyceae</taxon>
        <taxon>Synechococcales</taxon>
        <taxon>Synechococcaceae</taxon>
        <taxon>Synechococcus</taxon>
    </lineage>
</organism>
<dbReference type="GO" id="GO:0006355">
    <property type="term" value="P:regulation of DNA-templated transcription"/>
    <property type="evidence" value="ECO:0007669"/>
    <property type="project" value="InterPro"/>
</dbReference>
<keyword evidence="6" id="KW-1185">Reference proteome</keyword>
<reference evidence="6" key="1">
    <citation type="submission" date="2018-03" db="EMBL/GenBank/DDBJ databases">
        <title>Ecological and genomic features of two cosmopolitan and abundant freshwater picocyanobacteria.</title>
        <authorList>
            <person name="Cabello-Yeves P.J."/>
            <person name="Picazo A."/>
            <person name="Camacho A."/>
            <person name="Callieri C."/>
            <person name="Rosselli R."/>
            <person name="Roda-Garcia J."/>
            <person name="Coutinho F.H."/>
            <person name="Rodriguez-Valera F."/>
        </authorList>
    </citation>
    <scope>NUCLEOTIDE SEQUENCE [LARGE SCALE GENOMIC DNA]</scope>
    <source>
        <strain evidence="6">Tous</strain>
    </source>
</reference>
<evidence type="ECO:0000313" key="5">
    <source>
        <dbReference type="EMBL" id="PSI01383.1"/>
    </source>
</evidence>
<dbReference type="SUPFAM" id="SSF46894">
    <property type="entry name" value="C-terminal effector domain of the bipartite response regulators"/>
    <property type="match status" value="1"/>
</dbReference>